<dbReference type="EMBL" id="JALJOQ010000166">
    <property type="protein sequence ID" value="KAK9792255.1"/>
    <property type="molecule type" value="Genomic_DNA"/>
</dbReference>
<dbReference type="PANTHER" id="PTHR16487">
    <property type="entry name" value="PPP4R2-RELATED PROTEIN"/>
    <property type="match status" value="1"/>
</dbReference>
<dbReference type="Pfam" id="PF09184">
    <property type="entry name" value="PPP4R2"/>
    <property type="match status" value="1"/>
</dbReference>
<accession>A0AAW1NRR2</accession>
<dbReference type="AlphaFoldDB" id="A0AAW1NRR2"/>
<protein>
    <recommendedName>
        <fullName evidence="4">Serine/threonine-protein phosphatase 4 regulatory subunit 2</fullName>
    </recommendedName>
</protein>
<sequence length="191" mass="21411">MGERVASLDELRHFYRTPPAERRVSAALRGVLAEIATTARLRYDWKDIRPLIRFHIESVLTDMEAETQVEVGPARPMEGGVSPADFKVRLGDLLTTHDNGTPFTVQRLCEVLLEPRKQYSQFEALALAIEKLLLVTTLARVRIRKECSEAHVGLFPLSSVTAHLSLPVLSNVNRSRRGLLCVGNRTPESLE</sequence>
<evidence type="ECO:0000256" key="1">
    <source>
        <dbReference type="ARBA" id="ARBA00009207"/>
    </source>
</evidence>
<dbReference type="GO" id="GO:0030289">
    <property type="term" value="C:protein phosphatase 4 complex"/>
    <property type="evidence" value="ECO:0007669"/>
    <property type="project" value="InterPro"/>
</dbReference>
<dbReference type="GO" id="GO:0005737">
    <property type="term" value="C:cytoplasm"/>
    <property type="evidence" value="ECO:0007669"/>
    <property type="project" value="TreeGrafter"/>
</dbReference>
<dbReference type="InterPro" id="IPR015267">
    <property type="entry name" value="PPP4R2"/>
</dbReference>
<reference evidence="2 3" key="1">
    <citation type="journal article" date="2024" name="Nat. Commun.">
        <title>Phylogenomics reveals the evolutionary origins of lichenization in chlorophyte algae.</title>
        <authorList>
            <person name="Puginier C."/>
            <person name="Libourel C."/>
            <person name="Otte J."/>
            <person name="Skaloud P."/>
            <person name="Haon M."/>
            <person name="Grisel S."/>
            <person name="Petersen M."/>
            <person name="Berrin J.G."/>
            <person name="Delaux P.M."/>
            <person name="Dal Grande F."/>
            <person name="Keller J."/>
        </authorList>
    </citation>
    <scope>NUCLEOTIDE SEQUENCE [LARGE SCALE GENOMIC DNA]</scope>
    <source>
        <strain evidence="2 3">SAG 2036</strain>
    </source>
</reference>
<evidence type="ECO:0000313" key="3">
    <source>
        <dbReference type="Proteomes" id="UP001465755"/>
    </source>
</evidence>
<dbReference type="PANTHER" id="PTHR16487:SF0">
    <property type="entry name" value="PROTEIN PHOSPHATASE 4 REGULATORY SUBUNIT 2-RELATED"/>
    <property type="match status" value="1"/>
</dbReference>
<evidence type="ECO:0008006" key="4">
    <source>
        <dbReference type="Google" id="ProtNLM"/>
    </source>
</evidence>
<dbReference type="GO" id="GO:0019888">
    <property type="term" value="F:protein phosphatase regulator activity"/>
    <property type="evidence" value="ECO:0007669"/>
    <property type="project" value="InterPro"/>
</dbReference>
<evidence type="ECO:0000313" key="2">
    <source>
        <dbReference type="EMBL" id="KAK9792255.1"/>
    </source>
</evidence>
<comment type="similarity">
    <text evidence="1">Belongs to the PPP4R2 family.</text>
</comment>
<gene>
    <name evidence="2" type="ORF">WJX73_008897</name>
</gene>
<comment type="caution">
    <text evidence="2">The sequence shown here is derived from an EMBL/GenBank/DDBJ whole genome shotgun (WGS) entry which is preliminary data.</text>
</comment>
<name>A0AAW1NRR2_9CHLO</name>
<dbReference type="GO" id="GO:0005634">
    <property type="term" value="C:nucleus"/>
    <property type="evidence" value="ECO:0007669"/>
    <property type="project" value="TreeGrafter"/>
</dbReference>
<organism evidence="2 3">
    <name type="scientific">Symbiochloris irregularis</name>
    <dbReference type="NCBI Taxonomy" id="706552"/>
    <lineage>
        <taxon>Eukaryota</taxon>
        <taxon>Viridiplantae</taxon>
        <taxon>Chlorophyta</taxon>
        <taxon>core chlorophytes</taxon>
        <taxon>Trebouxiophyceae</taxon>
        <taxon>Trebouxiales</taxon>
        <taxon>Trebouxiaceae</taxon>
        <taxon>Symbiochloris</taxon>
    </lineage>
</organism>
<proteinExistence type="inferred from homology"/>
<dbReference type="Proteomes" id="UP001465755">
    <property type="component" value="Unassembled WGS sequence"/>
</dbReference>
<keyword evidence="3" id="KW-1185">Reference proteome</keyword>